<gene>
    <name evidence="3" type="ORF">EKD96_24710</name>
</gene>
<dbReference type="InterPro" id="IPR000525">
    <property type="entry name" value="Initiator_Rep_WH1"/>
</dbReference>
<feature type="domain" description="Initiator Rep protein WH1" evidence="2">
    <location>
        <begin position="114"/>
        <end position="227"/>
    </location>
</feature>
<name>A0A4Q1DJB0_SALER</name>
<dbReference type="Proteomes" id="UP000839536">
    <property type="component" value="Unassembled WGS sequence"/>
</dbReference>
<comment type="caution">
    <text evidence="3">The sequence shown here is derived from an EMBL/GenBank/DDBJ whole genome shotgun (WGS) entry which is preliminary data.</text>
</comment>
<dbReference type="GO" id="GO:0003887">
    <property type="term" value="F:DNA-directed DNA polymerase activity"/>
    <property type="evidence" value="ECO:0007669"/>
    <property type="project" value="InterPro"/>
</dbReference>
<accession>A0A4Q1DJB0</accession>
<organism evidence="3">
    <name type="scientific">Salmonella enterica</name>
    <name type="common">Salmonella choleraesuis</name>
    <dbReference type="NCBI Taxonomy" id="28901"/>
    <lineage>
        <taxon>Bacteria</taxon>
        <taxon>Pseudomonadati</taxon>
        <taxon>Pseudomonadota</taxon>
        <taxon>Gammaproteobacteria</taxon>
        <taxon>Enterobacterales</taxon>
        <taxon>Enterobacteriaceae</taxon>
        <taxon>Salmonella</taxon>
    </lineage>
</organism>
<proteinExistence type="inferred from homology"/>
<dbReference type="Pfam" id="PF21205">
    <property type="entry name" value="Rep3_C"/>
    <property type="match status" value="1"/>
</dbReference>
<dbReference type="AlphaFoldDB" id="A0A4Q1DJB0"/>
<sequence length="295" mass="33508">MSNKINESFLEIKEVQKSTGEEITLVSTSESSVQVVPLMRLGVFVPTLKSTDKAKETRTVVNASKDLNQLSIYRAEGFDNVVIKGPRLDMDTDFKTWIGIISVLTDRAFPMGSDGKITLPFSEFAKRCGFPRARMKAELRQKLKDSIVNIMSTVVEFSRDAGKPTEKTHFVQLMGESTIDIAKDIVVLTPSMSLRDLYASEYRVLLKLKALKELARKESAQALYLYLEALPADPFPVKMERLRERLNLTSRPALQNQVIRKAMKQLEDIGYLKYQELKNGRDIAFKIIERNPKLK</sequence>
<reference evidence="3" key="1">
    <citation type="submission" date="2019-01" db="EMBL/GenBank/DDBJ databases">
        <title>Whole genome sequencing of Salmonella enterica.</title>
        <authorList>
            <person name="Cao G."/>
        </authorList>
    </citation>
    <scope>NUCLEOTIDE SEQUENCE [LARGE SCALE GENOMIC DNA]</scope>
    <source>
        <strain evidence="3">CFSAN074594</strain>
    </source>
</reference>
<evidence type="ECO:0000256" key="1">
    <source>
        <dbReference type="ARBA" id="ARBA00038283"/>
    </source>
</evidence>
<evidence type="ECO:0000259" key="2">
    <source>
        <dbReference type="Pfam" id="PF01051"/>
    </source>
</evidence>
<protein>
    <submittedName>
        <fullName evidence="3">RepB family plasmid replication initiator protein</fullName>
    </submittedName>
</protein>
<dbReference type="Pfam" id="PF01051">
    <property type="entry name" value="Rep3_N"/>
    <property type="match status" value="1"/>
</dbReference>
<evidence type="ECO:0000313" key="3">
    <source>
        <dbReference type="EMBL" id="RXL14271.1"/>
    </source>
</evidence>
<dbReference type="EMBL" id="SDIQ01000072">
    <property type="protein sequence ID" value="RXL14271.1"/>
    <property type="molecule type" value="Genomic_DNA"/>
</dbReference>
<dbReference type="GO" id="GO:0006270">
    <property type="term" value="P:DNA replication initiation"/>
    <property type="evidence" value="ECO:0007669"/>
    <property type="project" value="InterPro"/>
</dbReference>
<comment type="similarity">
    <text evidence="1">Belongs to the initiator RepB protein family.</text>
</comment>